<dbReference type="EMBL" id="CM026427">
    <property type="protein sequence ID" value="KAG0570096.1"/>
    <property type="molecule type" value="Genomic_DNA"/>
</dbReference>
<gene>
    <name evidence="2" type="ORF">KC19_6G138200</name>
</gene>
<accession>A0A8T0HE68</accession>
<dbReference type="Proteomes" id="UP000822688">
    <property type="component" value="Chromosome 6"/>
</dbReference>
<dbReference type="AlphaFoldDB" id="A0A8T0HE68"/>
<evidence type="ECO:0000313" key="3">
    <source>
        <dbReference type="Proteomes" id="UP000822688"/>
    </source>
</evidence>
<reference evidence="2 3" key="1">
    <citation type="submission" date="2020-06" db="EMBL/GenBank/DDBJ databases">
        <title>WGS assembly of Ceratodon purpureus strain R40.</title>
        <authorList>
            <person name="Carey S.B."/>
            <person name="Jenkins J."/>
            <person name="Shu S."/>
            <person name="Lovell J.T."/>
            <person name="Sreedasyam A."/>
            <person name="Maumus F."/>
            <person name="Tiley G.P."/>
            <person name="Fernandez-Pozo N."/>
            <person name="Barry K."/>
            <person name="Chen C."/>
            <person name="Wang M."/>
            <person name="Lipzen A."/>
            <person name="Daum C."/>
            <person name="Saski C.A."/>
            <person name="Payton A.C."/>
            <person name="Mcbreen J.C."/>
            <person name="Conrad R.E."/>
            <person name="Kollar L.M."/>
            <person name="Olsson S."/>
            <person name="Huttunen S."/>
            <person name="Landis J.B."/>
            <person name="Wickett N.J."/>
            <person name="Johnson M.G."/>
            <person name="Rensing S.A."/>
            <person name="Grimwood J."/>
            <person name="Schmutz J."/>
            <person name="Mcdaniel S.F."/>
        </authorList>
    </citation>
    <scope>NUCLEOTIDE SEQUENCE [LARGE SCALE GENOMIC DNA]</scope>
    <source>
        <strain evidence="2 3">R40</strain>
    </source>
</reference>
<sequence length="154" mass="17741">MIVHHASQKIEPEKQLNTQDNSHDKRGRKLCRSTHLDQPRIILNRPFCSTNYFRVSKRKTTELKHTRGTRKETGEMELCEIQCLSRSSMIIMTLVTEVTPLNFGLNLETSPRTTSTRTITRFGRWGHSAWSCHTVVDALNKTMIETEDTGFPLP</sequence>
<comment type="caution">
    <text evidence="2">The sequence shown here is derived from an EMBL/GenBank/DDBJ whole genome shotgun (WGS) entry which is preliminary data.</text>
</comment>
<evidence type="ECO:0000313" key="2">
    <source>
        <dbReference type="EMBL" id="KAG0570096.1"/>
    </source>
</evidence>
<keyword evidence="3" id="KW-1185">Reference proteome</keyword>
<name>A0A8T0HE68_CERPU</name>
<organism evidence="2 3">
    <name type="scientific">Ceratodon purpureus</name>
    <name type="common">Fire moss</name>
    <name type="synonym">Dicranum purpureum</name>
    <dbReference type="NCBI Taxonomy" id="3225"/>
    <lineage>
        <taxon>Eukaryota</taxon>
        <taxon>Viridiplantae</taxon>
        <taxon>Streptophyta</taxon>
        <taxon>Embryophyta</taxon>
        <taxon>Bryophyta</taxon>
        <taxon>Bryophytina</taxon>
        <taxon>Bryopsida</taxon>
        <taxon>Dicranidae</taxon>
        <taxon>Pseudoditrichales</taxon>
        <taxon>Ditrichaceae</taxon>
        <taxon>Ceratodon</taxon>
    </lineage>
</organism>
<evidence type="ECO:0000256" key="1">
    <source>
        <dbReference type="SAM" id="MobiDB-lite"/>
    </source>
</evidence>
<feature type="region of interest" description="Disordered" evidence="1">
    <location>
        <begin position="1"/>
        <end position="31"/>
    </location>
</feature>
<protein>
    <submittedName>
        <fullName evidence="2">Uncharacterized protein</fullName>
    </submittedName>
</protein>
<proteinExistence type="predicted"/>